<protein>
    <submittedName>
        <fullName evidence="1">Uncharacterized protein</fullName>
    </submittedName>
</protein>
<organism evidence="1">
    <name type="scientific">Tanacetum cinerariifolium</name>
    <name type="common">Dalmatian daisy</name>
    <name type="synonym">Chrysanthemum cinerariifolium</name>
    <dbReference type="NCBI Taxonomy" id="118510"/>
    <lineage>
        <taxon>Eukaryota</taxon>
        <taxon>Viridiplantae</taxon>
        <taxon>Streptophyta</taxon>
        <taxon>Embryophyta</taxon>
        <taxon>Tracheophyta</taxon>
        <taxon>Spermatophyta</taxon>
        <taxon>Magnoliopsida</taxon>
        <taxon>eudicotyledons</taxon>
        <taxon>Gunneridae</taxon>
        <taxon>Pentapetalae</taxon>
        <taxon>asterids</taxon>
        <taxon>campanulids</taxon>
        <taxon>Asterales</taxon>
        <taxon>Asteraceae</taxon>
        <taxon>Asteroideae</taxon>
        <taxon>Anthemideae</taxon>
        <taxon>Anthemidinae</taxon>
        <taxon>Tanacetum</taxon>
    </lineage>
</organism>
<sequence>QVSSFQTLPSFPQQYPCYEDVRVLPEADHCQPPQYTINHPIFNAHNDFLNSQTKLMEQMTSLTSMCEMACQIIQKKQKEKKIEEEQVANARYWKIPACCDDDDNYNSAITPNEPIDSLKISSGSTTTHSDISLSKYDSFIFDPSNDQFPPTDRGDFTHEEFADELAHIISPPEYDCFYFRNLPDPGEWISILNSGIRENLFSTTRVNLPIEDDHSPLLAHVVWIFLAYLTYPVIPPYLHSFGNEDAIFDPCITINHFYSVKPGSSRACDSVNENKALRGRHPMLINS</sequence>
<reference evidence="1" key="1">
    <citation type="journal article" date="2019" name="Sci. Rep.">
        <title>Draft genome of Tanacetum cinerariifolium, the natural source of mosquito coil.</title>
        <authorList>
            <person name="Yamashiro T."/>
            <person name="Shiraishi A."/>
            <person name="Satake H."/>
            <person name="Nakayama K."/>
        </authorList>
    </citation>
    <scope>NUCLEOTIDE SEQUENCE</scope>
</reference>
<dbReference type="EMBL" id="BKCJ010001403">
    <property type="protein sequence ID" value="GEU41176.1"/>
    <property type="molecule type" value="Genomic_DNA"/>
</dbReference>
<proteinExistence type="predicted"/>
<feature type="non-terminal residue" evidence="1">
    <location>
        <position position="1"/>
    </location>
</feature>
<evidence type="ECO:0000313" key="1">
    <source>
        <dbReference type="EMBL" id="GEU41176.1"/>
    </source>
</evidence>
<comment type="caution">
    <text evidence="1">The sequence shown here is derived from an EMBL/GenBank/DDBJ whole genome shotgun (WGS) entry which is preliminary data.</text>
</comment>
<name>A0A6L2JW19_TANCI</name>
<accession>A0A6L2JW19</accession>
<dbReference type="AlphaFoldDB" id="A0A6L2JW19"/>
<gene>
    <name evidence="1" type="ORF">Tci_013154</name>
</gene>